<protein>
    <recommendedName>
        <fullName evidence="4">Tetratricopeptide repeat protein</fullName>
    </recommendedName>
</protein>
<evidence type="ECO:0000313" key="3">
    <source>
        <dbReference type="Proteomes" id="UP000603545"/>
    </source>
</evidence>
<comment type="caution">
    <text evidence="2">The sequence shown here is derived from an EMBL/GenBank/DDBJ whole genome shotgun (WGS) entry which is preliminary data.</text>
</comment>
<proteinExistence type="predicted"/>
<dbReference type="InterPro" id="IPR019734">
    <property type="entry name" value="TPR_rpt"/>
</dbReference>
<dbReference type="SMART" id="SM00028">
    <property type="entry name" value="TPR"/>
    <property type="match status" value="3"/>
</dbReference>
<feature type="repeat" description="TPR" evidence="1">
    <location>
        <begin position="147"/>
        <end position="180"/>
    </location>
</feature>
<dbReference type="Proteomes" id="UP000603545">
    <property type="component" value="Unassembled WGS sequence"/>
</dbReference>
<sequence>MADVLRDYRFEELKSDFKGLGQNKYYIISNPSLKTLEPTLREARLSFYFSTIDALREVENWEAVRDTCEQALVDFHSHPEFTSQLAYALLILGDKLGAIRTYEQCIQMGYDVPDSLYFIGVAQREIGNEPRSVEIFEEAIKKEPKLFHAMVELGEIYLNRRNYVEANHWAKKATKLAPRFYIPHAIQVVIALGLKKDKSLNTLIKKIPHEVRMRGDFRLQIQDYLKSLGETDYNKKLSRAFKAADKYVASK</sequence>
<evidence type="ECO:0000313" key="2">
    <source>
        <dbReference type="EMBL" id="MBC8199166.1"/>
    </source>
</evidence>
<dbReference type="SUPFAM" id="SSF48452">
    <property type="entry name" value="TPR-like"/>
    <property type="match status" value="1"/>
</dbReference>
<dbReference type="EMBL" id="JACNLL010000037">
    <property type="protein sequence ID" value="MBC8199166.1"/>
    <property type="molecule type" value="Genomic_DNA"/>
</dbReference>
<dbReference type="Gene3D" id="1.25.40.10">
    <property type="entry name" value="Tetratricopeptide repeat domain"/>
    <property type="match status" value="1"/>
</dbReference>
<evidence type="ECO:0008006" key="4">
    <source>
        <dbReference type="Google" id="ProtNLM"/>
    </source>
</evidence>
<accession>A0A8J6N6E4</accession>
<evidence type="ECO:0000256" key="1">
    <source>
        <dbReference type="PROSITE-ProRule" id="PRU00339"/>
    </source>
</evidence>
<gene>
    <name evidence="2" type="ORF">H8E80_03850</name>
</gene>
<dbReference type="InterPro" id="IPR011990">
    <property type="entry name" value="TPR-like_helical_dom_sf"/>
</dbReference>
<reference evidence="2 3" key="1">
    <citation type="submission" date="2020-08" db="EMBL/GenBank/DDBJ databases">
        <title>Bridging the membrane lipid divide: bacteria of the FCB group superphylum have the potential to synthesize archaeal ether lipids.</title>
        <authorList>
            <person name="Villanueva L."/>
            <person name="Von Meijenfeldt F.A.B."/>
            <person name="Westbye A.B."/>
            <person name="Yadav S."/>
            <person name="Hopmans E.C."/>
            <person name="Dutilh B.E."/>
            <person name="Sinninghe Damste J.S."/>
        </authorList>
    </citation>
    <scope>NUCLEOTIDE SEQUENCE [LARGE SCALE GENOMIC DNA]</scope>
    <source>
        <strain evidence="2">NIOZ-UU82</strain>
    </source>
</reference>
<keyword evidence="1" id="KW-0802">TPR repeat</keyword>
<dbReference type="AlphaFoldDB" id="A0A8J6N6E4"/>
<organism evidence="2 3">
    <name type="scientific">Candidatus Desulfaltia bathyphila</name>
    <dbReference type="NCBI Taxonomy" id="2841697"/>
    <lineage>
        <taxon>Bacteria</taxon>
        <taxon>Pseudomonadati</taxon>
        <taxon>Thermodesulfobacteriota</taxon>
        <taxon>Desulfobacteria</taxon>
        <taxon>Desulfobacterales</taxon>
        <taxon>Desulfobacterales incertae sedis</taxon>
        <taxon>Candidatus Desulfaltia</taxon>
    </lineage>
</organism>
<dbReference type="PROSITE" id="PS50005">
    <property type="entry name" value="TPR"/>
    <property type="match status" value="2"/>
</dbReference>
<feature type="repeat" description="TPR" evidence="1">
    <location>
        <begin position="113"/>
        <end position="146"/>
    </location>
</feature>
<name>A0A8J6N6E4_9BACT</name>